<dbReference type="RefSeq" id="XP_018127336.1">
    <property type="nucleotide sequence ID" value="XM_018277770.2"/>
</dbReference>
<protein>
    <recommendedName>
        <fullName evidence="4">Ecp2 effector protein domain-containing protein</fullName>
    </recommendedName>
</protein>
<dbReference type="EMBL" id="KV460252">
    <property type="protein sequence ID" value="OBT93603.1"/>
    <property type="molecule type" value="Genomic_DNA"/>
</dbReference>
<organism evidence="2 3">
    <name type="scientific">Pseudogymnoascus verrucosus</name>
    <dbReference type="NCBI Taxonomy" id="342668"/>
    <lineage>
        <taxon>Eukaryota</taxon>
        <taxon>Fungi</taxon>
        <taxon>Dikarya</taxon>
        <taxon>Ascomycota</taxon>
        <taxon>Pezizomycotina</taxon>
        <taxon>Leotiomycetes</taxon>
        <taxon>Thelebolales</taxon>
        <taxon>Thelebolaceae</taxon>
        <taxon>Pseudogymnoascus</taxon>
    </lineage>
</organism>
<dbReference type="AlphaFoldDB" id="A0A1B8GCQ5"/>
<accession>A0A1B8GCQ5</accession>
<evidence type="ECO:0000313" key="3">
    <source>
        <dbReference type="Proteomes" id="UP000091956"/>
    </source>
</evidence>
<dbReference type="STRING" id="342668.A0A1B8GCQ5"/>
<dbReference type="Proteomes" id="UP000091956">
    <property type="component" value="Unassembled WGS sequence"/>
</dbReference>
<keyword evidence="1" id="KW-0732">Signal</keyword>
<sequence>MLAKPLLILGLMAIASSFEIPQGATDGVYRAYINESGNEVHELIPAGAIDISPREPMPHDALSEGTWLAKRGQAWCGCGFGMDHGSCDAANNALSKHLNNGPIINGGVAFYSVVGSSVAFLCNRDSFPAQVFSGSVVIGARQVTAACGYYIAGTWRVDGFKDMDYGYMNWYNGLNFCGNAENSPQHHC</sequence>
<keyword evidence="3" id="KW-1185">Reference proteome</keyword>
<dbReference type="GeneID" id="28841731"/>
<evidence type="ECO:0008006" key="4">
    <source>
        <dbReference type="Google" id="ProtNLM"/>
    </source>
</evidence>
<evidence type="ECO:0000256" key="1">
    <source>
        <dbReference type="SAM" id="SignalP"/>
    </source>
</evidence>
<proteinExistence type="predicted"/>
<name>A0A1B8GCQ5_9PEZI</name>
<reference evidence="2 3" key="1">
    <citation type="submission" date="2016-03" db="EMBL/GenBank/DDBJ databases">
        <title>Comparative genomics of Pseudogymnoascus destructans, the fungus causing white-nose syndrome of bats.</title>
        <authorList>
            <person name="Palmer J.M."/>
            <person name="Drees K.P."/>
            <person name="Foster J.T."/>
            <person name="Lindner D.L."/>
        </authorList>
    </citation>
    <scope>NUCLEOTIDE SEQUENCE [LARGE SCALE GENOMIC DNA]</scope>
    <source>
        <strain evidence="2 3">UAMH 10579</strain>
    </source>
</reference>
<gene>
    <name evidence="2" type="ORF">VE01_08345</name>
</gene>
<feature type="chain" id="PRO_5008608548" description="Ecp2 effector protein domain-containing protein" evidence="1">
    <location>
        <begin position="18"/>
        <end position="188"/>
    </location>
</feature>
<feature type="signal peptide" evidence="1">
    <location>
        <begin position="1"/>
        <end position="17"/>
    </location>
</feature>
<evidence type="ECO:0000313" key="2">
    <source>
        <dbReference type="EMBL" id="OBT93603.1"/>
    </source>
</evidence>
<reference evidence="3" key="2">
    <citation type="journal article" date="2018" name="Nat. Commun.">
        <title>Extreme sensitivity to ultraviolet light in the fungal pathogen causing white-nose syndrome of bats.</title>
        <authorList>
            <person name="Palmer J.M."/>
            <person name="Drees K.P."/>
            <person name="Foster J.T."/>
            <person name="Lindner D.L."/>
        </authorList>
    </citation>
    <scope>NUCLEOTIDE SEQUENCE [LARGE SCALE GENOMIC DNA]</scope>
    <source>
        <strain evidence="3">UAMH 10579</strain>
    </source>
</reference>